<dbReference type="InterPro" id="IPR004165">
    <property type="entry name" value="CoA_trans_fam_I"/>
</dbReference>
<evidence type="ECO:0000313" key="2">
    <source>
        <dbReference type="Proteomes" id="UP001596074"/>
    </source>
</evidence>
<gene>
    <name evidence="1" type="ORF">ACFPZN_17790</name>
</gene>
<evidence type="ECO:0000313" key="1">
    <source>
        <dbReference type="EMBL" id="MFC5747486.1"/>
    </source>
</evidence>
<accession>A0ABW0ZZC7</accession>
<proteinExistence type="predicted"/>
<dbReference type="Gene3D" id="3.40.1080.10">
    <property type="entry name" value="Glutaconate Coenzyme A-transferase"/>
    <property type="match status" value="1"/>
</dbReference>
<name>A0ABW0ZZC7_9ACTN</name>
<protein>
    <submittedName>
        <fullName evidence="1">Uncharacterized protein</fullName>
    </submittedName>
</protein>
<organism evidence="1 2">
    <name type="scientific">Actinomadura rugatobispora</name>
    <dbReference type="NCBI Taxonomy" id="1994"/>
    <lineage>
        <taxon>Bacteria</taxon>
        <taxon>Bacillati</taxon>
        <taxon>Actinomycetota</taxon>
        <taxon>Actinomycetes</taxon>
        <taxon>Streptosporangiales</taxon>
        <taxon>Thermomonosporaceae</taxon>
        <taxon>Actinomadura</taxon>
    </lineage>
</organism>
<sequence length="69" mass="7278">MIVLVEHRTRAGASKIVEICTLPLTGASCVHRIITGLAVIDVPGGLVLAERAPASRPRRSGTRPAIVRP</sequence>
<dbReference type="PANTHER" id="PTHR13707:SF57">
    <property type="entry name" value="SUCCINYL-COA:3-KETOACID COENZYME A TRANSFERASE SUBUNIT B-RELATED"/>
    <property type="match status" value="1"/>
</dbReference>
<comment type="caution">
    <text evidence="1">The sequence shown here is derived from an EMBL/GenBank/DDBJ whole genome shotgun (WGS) entry which is preliminary data.</text>
</comment>
<reference evidence="2" key="1">
    <citation type="journal article" date="2019" name="Int. J. Syst. Evol. Microbiol.">
        <title>The Global Catalogue of Microorganisms (GCM) 10K type strain sequencing project: providing services to taxonomists for standard genome sequencing and annotation.</title>
        <authorList>
            <consortium name="The Broad Institute Genomics Platform"/>
            <consortium name="The Broad Institute Genome Sequencing Center for Infectious Disease"/>
            <person name="Wu L."/>
            <person name="Ma J."/>
        </authorList>
    </citation>
    <scope>NUCLEOTIDE SEQUENCE [LARGE SCALE GENOMIC DNA]</scope>
    <source>
        <strain evidence="2">KCTC 42087</strain>
    </source>
</reference>
<dbReference type="SUPFAM" id="SSF100950">
    <property type="entry name" value="NagB/RpiA/CoA transferase-like"/>
    <property type="match status" value="1"/>
</dbReference>
<dbReference type="PANTHER" id="PTHR13707">
    <property type="entry name" value="KETOACID-COENZYME A TRANSFERASE"/>
    <property type="match status" value="1"/>
</dbReference>
<dbReference type="RefSeq" id="WP_378283104.1">
    <property type="nucleotide sequence ID" value="NZ_JBHSON010000022.1"/>
</dbReference>
<dbReference type="Proteomes" id="UP001596074">
    <property type="component" value="Unassembled WGS sequence"/>
</dbReference>
<keyword evidence="2" id="KW-1185">Reference proteome</keyword>
<dbReference type="EMBL" id="JBHSON010000022">
    <property type="protein sequence ID" value="MFC5747486.1"/>
    <property type="molecule type" value="Genomic_DNA"/>
</dbReference>
<dbReference type="InterPro" id="IPR037171">
    <property type="entry name" value="NagB/RpiA_transferase-like"/>
</dbReference>